<dbReference type="KEGG" id="buo:BRPE64_CCDS03030"/>
<organism evidence="1 2">
    <name type="scientific">Caballeronia insecticola</name>
    <dbReference type="NCBI Taxonomy" id="758793"/>
    <lineage>
        <taxon>Bacteria</taxon>
        <taxon>Pseudomonadati</taxon>
        <taxon>Pseudomonadota</taxon>
        <taxon>Betaproteobacteria</taxon>
        <taxon>Burkholderiales</taxon>
        <taxon>Burkholderiaceae</taxon>
        <taxon>Caballeronia</taxon>
    </lineage>
</organism>
<evidence type="ECO:0000313" key="1">
    <source>
        <dbReference type="EMBL" id="BAN26386.1"/>
    </source>
</evidence>
<dbReference type="EMBL" id="AP013060">
    <property type="protein sequence ID" value="BAN26386.1"/>
    <property type="molecule type" value="Genomic_DNA"/>
</dbReference>
<accession>R4X1X0</accession>
<protein>
    <submittedName>
        <fullName evidence="1">Uncharacterized protein</fullName>
    </submittedName>
</protein>
<keyword evidence="2" id="KW-1185">Reference proteome</keyword>
<dbReference type="PATRIC" id="fig|758793.3.peg.4625"/>
<dbReference type="AlphaFoldDB" id="R4X1X0"/>
<proteinExistence type="predicted"/>
<reference evidence="1 2" key="1">
    <citation type="journal article" date="2013" name="Genome Announc.">
        <title>Complete Genome Sequence of Burkholderia sp. Strain RPE64, Bacterial Symbiont of the Bean Bug Riptortus pedestris.</title>
        <authorList>
            <person name="Shibata T.F."/>
            <person name="Maeda T."/>
            <person name="Nikoh N."/>
            <person name="Yamaguchi K."/>
            <person name="Oshima K."/>
            <person name="Hattori M."/>
            <person name="Nishiyama T."/>
            <person name="Hasebe M."/>
            <person name="Fukatsu T."/>
            <person name="Kikuchi Y."/>
            <person name="Shigenobu S."/>
        </authorList>
    </citation>
    <scope>NUCLEOTIDE SEQUENCE [LARGE SCALE GENOMIC DNA]</scope>
</reference>
<dbReference type="STRING" id="758793.BRPE64_CCDS03030"/>
<sequence length="43" mass="4832">MFARSTFAANTLLRGRSRDIHGACTDHDALFEQELFEAAISFD</sequence>
<gene>
    <name evidence="1" type="ORF">BRPE64_CCDS03030</name>
</gene>
<dbReference type="HOGENOM" id="CLU_3230737_0_0_4"/>
<name>R4X1X0_9BURK</name>
<reference evidence="1 2" key="2">
    <citation type="journal article" date="2018" name="Int. J. Syst. Evol. Microbiol.">
        <title>Burkholderia insecticola sp. nov., a gut symbiotic bacterium of the bean bug Riptortus pedestris.</title>
        <authorList>
            <person name="Takeshita K."/>
            <person name="Tamaki H."/>
            <person name="Ohbayashi T."/>
            <person name="Meng X.-Y."/>
            <person name="Sone T."/>
            <person name="Mitani Y."/>
            <person name="Peeters C."/>
            <person name="Kikuchi Y."/>
            <person name="Vandamme P."/>
        </authorList>
    </citation>
    <scope>NUCLEOTIDE SEQUENCE [LARGE SCALE GENOMIC DNA]</scope>
    <source>
        <strain evidence="1">RPE64</strain>
    </source>
</reference>
<dbReference type="Proteomes" id="UP000013966">
    <property type="component" value="Chromosome 3"/>
</dbReference>
<evidence type="ECO:0000313" key="2">
    <source>
        <dbReference type="Proteomes" id="UP000013966"/>
    </source>
</evidence>